<evidence type="ECO:0000313" key="3">
    <source>
        <dbReference type="EMBL" id="CAF2047004.1"/>
    </source>
</evidence>
<dbReference type="PROSITE" id="PS00028">
    <property type="entry name" value="ZINC_FINGER_C2H2_1"/>
    <property type="match status" value="1"/>
</dbReference>
<accession>A0A816PCW2</accession>
<sequence length="823" mass="92323">MSSQRYNLYEEFTKQYVDLFGQTHSNRAKLFANAQAEWNAIKHDDNLINEKLKNYSSANMKRRGGLMNFWSKQMKPSTSSNTTSTSANTTSTSSNTTSTSANNTSTSSNTTSTSSNTTSTPDHLPNSSSSSAFSSSTFQQLGDNAGPQEVPSSPPSVATASTSFDGSTEIDTSFRTPAQHQRTDELHLVKDKLNKLYSLKSSGLLPHDSKKLINDLEKKQKQLEKNIHILKQDQHRKRKRRSQLKTALKQIVQDHPDAAETLKRFRREVPHRPSLEIDQPALLQTILDIAAPFAGADGRRRSDTLCSIKTLDDLCEELEKRGLHISRSSAYLRLLPRRSNTVEGKRHVNTVPVKLVRAQNMGRKKHIDSHFAAASINYLKDLANLFGSSSTLVISQDDKARVPLGLPAAKTQAPILMHLEYRIQLPDHDFVLADRHKLIPSVYAGLDFKNGSLSYSGPTFISIRSGKHDSSTAYSHFHDLKKCLKLDSFQEMAITNDGQMKPIVIIFTDGGPDENPRFPKPRSCYCSFFKENNLDCIFVATNAPGHSAYNPVERRMAPLSHDLSGLILPHDHYGTHLDNNGKTIDSDLEKKNFEKAGEVLAEVWSHTVIDQYPVIADYVPSTTVLMPGDPSEEWKSVHVRQSQYCLQIVRCDDVMCCGEWRTNLKNVLINGFLPPPVPYESNETGVNYVDQKKNEGSYGGLLQRLSLLLIAPMSTATMPFDYYCPSVIDKLTQRTCLKCNCYFPSKAANISHQKIHRKTYTLKKQSSSLTEIDDEPLAALAISDIESEIEELTMNDHEMSIEYDYGVELIHNYEAWSTSEFLE</sequence>
<dbReference type="Proteomes" id="UP000663856">
    <property type="component" value="Unassembled WGS sequence"/>
</dbReference>
<name>A0A816PCW2_9BILA</name>
<feature type="compositionally biased region" description="Low complexity" evidence="1">
    <location>
        <begin position="77"/>
        <end position="120"/>
    </location>
</feature>
<feature type="compositionally biased region" description="Low complexity" evidence="1">
    <location>
        <begin position="127"/>
        <end position="136"/>
    </location>
</feature>
<gene>
    <name evidence="4" type="ORF">OVN521_LOCUS28527</name>
    <name evidence="3" type="ORF">WKI299_LOCUS9452</name>
</gene>
<feature type="region of interest" description="Disordered" evidence="1">
    <location>
        <begin position="70"/>
        <end position="182"/>
    </location>
</feature>
<evidence type="ECO:0000313" key="6">
    <source>
        <dbReference type="Proteomes" id="UP000663866"/>
    </source>
</evidence>
<feature type="non-terminal residue" evidence="3">
    <location>
        <position position="1"/>
    </location>
</feature>
<reference evidence="3" key="1">
    <citation type="submission" date="2021-02" db="EMBL/GenBank/DDBJ databases">
        <authorList>
            <person name="Nowell W R."/>
        </authorList>
    </citation>
    <scope>NUCLEOTIDE SEQUENCE</scope>
</reference>
<dbReference type="EMBL" id="CAJNRF010003055">
    <property type="protein sequence ID" value="CAF2047004.1"/>
    <property type="molecule type" value="Genomic_DNA"/>
</dbReference>
<evidence type="ECO:0000313" key="5">
    <source>
        <dbReference type="Proteomes" id="UP000663856"/>
    </source>
</evidence>
<comment type="caution">
    <text evidence="3">The sequence shown here is derived from an EMBL/GenBank/DDBJ whole genome shotgun (WGS) entry which is preliminary data.</text>
</comment>
<evidence type="ECO:0000256" key="1">
    <source>
        <dbReference type="SAM" id="MobiDB-lite"/>
    </source>
</evidence>
<organism evidence="3 5">
    <name type="scientific">Rotaria magnacalcarata</name>
    <dbReference type="NCBI Taxonomy" id="392030"/>
    <lineage>
        <taxon>Eukaryota</taxon>
        <taxon>Metazoa</taxon>
        <taxon>Spiralia</taxon>
        <taxon>Gnathifera</taxon>
        <taxon>Rotifera</taxon>
        <taxon>Eurotatoria</taxon>
        <taxon>Bdelloidea</taxon>
        <taxon>Philodinida</taxon>
        <taxon>Philodinidae</taxon>
        <taxon>Rotaria</taxon>
    </lineage>
</organism>
<dbReference type="PANTHER" id="PTHR46954:SF1">
    <property type="entry name" value="C2H2-TYPE DOMAIN-CONTAINING PROTEIN"/>
    <property type="match status" value="1"/>
</dbReference>
<dbReference type="EMBL" id="CAJOBG010008348">
    <property type="protein sequence ID" value="CAF4241306.1"/>
    <property type="molecule type" value="Genomic_DNA"/>
</dbReference>
<dbReference type="PANTHER" id="PTHR46954">
    <property type="entry name" value="C2H2-TYPE DOMAIN-CONTAINING PROTEIN"/>
    <property type="match status" value="1"/>
</dbReference>
<evidence type="ECO:0000259" key="2">
    <source>
        <dbReference type="PROSITE" id="PS00028"/>
    </source>
</evidence>
<dbReference type="Proteomes" id="UP000663866">
    <property type="component" value="Unassembled WGS sequence"/>
</dbReference>
<proteinExistence type="predicted"/>
<feature type="domain" description="C2H2-type" evidence="2">
    <location>
        <begin position="736"/>
        <end position="756"/>
    </location>
</feature>
<keyword evidence="6" id="KW-1185">Reference proteome</keyword>
<protein>
    <recommendedName>
        <fullName evidence="2">C2H2-type domain-containing protein</fullName>
    </recommendedName>
</protein>
<dbReference type="InterPro" id="IPR013087">
    <property type="entry name" value="Znf_C2H2_type"/>
</dbReference>
<evidence type="ECO:0000313" key="4">
    <source>
        <dbReference type="EMBL" id="CAF4241306.1"/>
    </source>
</evidence>
<dbReference type="AlphaFoldDB" id="A0A816PCW2"/>
<feature type="compositionally biased region" description="Polar residues" evidence="1">
    <location>
        <begin position="164"/>
        <end position="180"/>
    </location>
</feature>